<keyword evidence="6 9" id="KW-0067">ATP-binding</keyword>
<feature type="binding site" evidence="9">
    <location>
        <position position="118"/>
    </location>
    <ligand>
        <name>ATP</name>
        <dbReference type="ChEBI" id="CHEBI:30616"/>
    </ligand>
</feature>
<evidence type="ECO:0000259" key="11">
    <source>
        <dbReference type="PROSITE" id="PS50011"/>
    </source>
</evidence>
<feature type="region of interest" description="Disordered" evidence="10">
    <location>
        <begin position="369"/>
        <end position="391"/>
    </location>
</feature>
<dbReference type="InterPro" id="IPR000719">
    <property type="entry name" value="Prot_kinase_dom"/>
</dbReference>
<feature type="region of interest" description="Disordered" evidence="10">
    <location>
        <begin position="303"/>
        <end position="328"/>
    </location>
</feature>
<dbReference type="InterPro" id="IPR051334">
    <property type="entry name" value="SRPK"/>
</dbReference>
<proteinExistence type="predicted"/>
<reference evidence="12 13" key="1">
    <citation type="journal article" date="2014" name="Nat. Genet.">
        <title>Whole-genome sequence of a flatfish provides insights into ZW sex chromosome evolution and adaptation to a benthic lifestyle.</title>
        <authorList>
            <person name="Chen S."/>
            <person name="Zhang G."/>
            <person name="Shao C."/>
            <person name="Huang Q."/>
            <person name="Liu G."/>
            <person name="Zhang P."/>
            <person name="Song W."/>
            <person name="An N."/>
            <person name="Chalopin D."/>
            <person name="Volff J.N."/>
            <person name="Hong Y."/>
            <person name="Li Q."/>
            <person name="Sha Z."/>
            <person name="Zhou H."/>
            <person name="Xie M."/>
            <person name="Yu Q."/>
            <person name="Liu Y."/>
            <person name="Xiang H."/>
            <person name="Wang N."/>
            <person name="Wu K."/>
            <person name="Yang C."/>
            <person name="Zhou Q."/>
            <person name="Liao X."/>
            <person name="Yang L."/>
            <person name="Hu Q."/>
            <person name="Zhang J."/>
            <person name="Meng L."/>
            <person name="Jin L."/>
            <person name="Tian Y."/>
            <person name="Lian J."/>
            <person name="Yang J."/>
            <person name="Miao G."/>
            <person name="Liu S."/>
            <person name="Liang Z."/>
            <person name="Yan F."/>
            <person name="Li Y."/>
            <person name="Sun B."/>
            <person name="Zhang H."/>
            <person name="Zhang J."/>
            <person name="Zhu Y."/>
            <person name="Du M."/>
            <person name="Zhao Y."/>
            <person name="Schartl M."/>
            <person name="Tang Q."/>
            <person name="Wang J."/>
        </authorList>
    </citation>
    <scope>NUCLEOTIDE SEQUENCE</scope>
</reference>
<dbReference type="FunFam" id="1.10.510.10:FF:000275">
    <property type="entry name" value="SRSF protein kinase 2 isoform X3"/>
    <property type="match status" value="1"/>
</dbReference>
<accession>A0A3P8VJ51</accession>
<name>A0A3P8VJ51_CYNSE</name>
<evidence type="ECO:0000256" key="1">
    <source>
        <dbReference type="ARBA" id="ARBA00012513"/>
    </source>
</evidence>
<dbReference type="EC" id="2.7.11.1" evidence="1"/>
<evidence type="ECO:0000256" key="10">
    <source>
        <dbReference type="SAM" id="MobiDB-lite"/>
    </source>
</evidence>
<dbReference type="AlphaFoldDB" id="A0A3P8VJ51"/>
<comment type="catalytic activity">
    <reaction evidence="8">
        <text>L-seryl-[protein] + ATP = O-phospho-L-seryl-[protein] + ADP + H(+)</text>
        <dbReference type="Rhea" id="RHEA:17989"/>
        <dbReference type="Rhea" id="RHEA-COMP:9863"/>
        <dbReference type="Rhea" id="RHEA-COMP:11604"/>
        <dbReference type="ChEBI" id="CHEBI:15378"/>
        <dbReference type="ChEBI" id="CHEBI:29999"/>
        <dbReference type="ChEBI" id="CHEBI:30616"/>
        <dbReference type="ChEBI" id="CHEBI:83421"/>
        <dbReference type="ChEBI" id="CHEBI:456216"/>
        <dbReference type="EC" id="2.7.11.1"/>
    </reaction>
</comment>
<evidence type="ECO:0000256" key="6">
    <source>
        <dbReference type="ARBA" id="ARBA00022840"/>
    </source>
</evidence>
<reference evidence="12" key="3">
    <citation type="submission" date="2025-09" db="UniProtKB">
        <authorList>
            <consortium name="Ensembl"/>
        </authorList>
    </citation>
    <scope>IDENTIFICATION</scope>
</reference>
<dbReference type="PANTHER" id="PTHR47634">
    <property type="entry name" value="PROTEIN KINASE DOMAIN-CONTAINING PROTEIN-RELATED"/>
    <property type="match status" value="1"/>
</dbReference>
<sequence>MSSSYAAAISALRTLNSPDTPGSSSSGPAGIPTPSPRFHKIHKKPAVEEEQPPPPDPLRTYEEQQENPEDYGIGGYYSVEIGEIFVDRYQVVKKLGWGHFSTVWLCWDMVKRRFVALKVVKSAPTFTETALDEIKLLKCVRDSDPKDPKRERIVQLIDDFRILGANGEHVCMVLEVLGHQLLRWIVKSNYTGLPLACVKSILRQVLQGLDYLHTKCRMIHTDIKPENILLGVDNTYVQRLAANTKLWQLPVTPALNSSTVNGGLSEKKSFSNVFGKLTEAFHNFGEWSSKVSKSPIVRLRRKVTRQQGQERTAVLPPSSVAKQSSSSQSGFTLRRQTLLLEDRLEFDPQNHRASVCSWTTFNMGAGSLPLHPSAEPSLPSPPPSSSSHCGSSDSDVLLDLLNPQNADRILIKIADLGNACWVQKHFTEDIQTCQYRSVEVLIGTDYGTPADIWSSACMAFELATGDYLFDPQSGATFSREEDHIAHIIELLGPLPLQFAFSGRKSKQYFNQKGQLKHISKLKSWSLFEILQDKYDWPREEAINFSSFLLPMLELLPEKRVTAGQCLKHPWICS</sequence>
<comment type="catalytic activity">
    <reaction evidence="7">
        <text>L-threonyl-[protein] + ATP = O-phospho-L-threonyl-[protein] + ADP + H(+)</text>
        <dbReference type="Rhea" id="RHEA:46608"/>
        <dbReference type="Rhea" id="RHEA-COMP:11060"/>
        <dbReference type="Rhea" id="RHEA-COMP:11605"/>
        <dbReference type="ChEBI" id="CHEBI:15378"/>
        <dbReference type="ChEBI" id="CHEBI:30013"/>
        <dbReference type="ChEBI" id="CHEBI:30616"/>
        <dbReference type="ChEBI" id="CHEBI:61977"/>
        <dbReference type="ChEBI" id="CHEBI:456216"/>
        <dbReference type="EC" id="2.7.11.1"/>
    </reaction>
</comment>
<evidence type="ECO:0000256" key="7">
    <source>
        <dbReference type="ARBA" id="ARBA00047899"/>
    </source>
</evidence>
<dbReference type="Gene3D" id="3.30.200.20">
    <property type="entry name" value="Phosphorylase Kinase, domain 1"/>
    <property type="match status" value="1"/>
</dbReference>
<dbReference type="GO" id="GO:0035556">
    <property type="term" value="P:intracellular signal transduction"/>
    <property type="evidence" value="ECO:0007669"/>
    <property type="project" value="TreeGrafter"/>
</dbReference>
<dbReference type="STRING" id="244447.ENSCSEP00000012485"/>
<organism evidence="12 13">
    <name type="scientific">Cynoglossus semilaevis</name>
    <name type="common">Tongue sole</name>
    <dbReference type="NCBI Taxonomy" id="244447"/>
    <lineage>
        <taxon>Eukaryota</taxon>
        <taxon>Metazoa</taxon>
        <taxon>Chordata</taxon>
        <taxon>Craniata</taxon>
        <taxon>Vertebrata</taxon>
        <taxon>Euteleostomi</taxon>
        <taxon>Actinopterygii</taxon>
        <taxon>Neopterygii</taxon>
        <taxon>Teleostei</taxon>
        <taxon>Neoteleostei</taxon>
        <taxon>Acanthomorphata</taxon>
        <taxon>Carangaria</taxon>
        <taxon>Pleuronectiformes</taxon>
        <taxon>Pleuronectoidei</taxon>
        <taxon>Cynoglossidae</taxon>
        <taxon>Cynoglossinae</taxon>
        <taxon>Cynoglossus</taxon>
    </lineage>
</organism>
<dbReference type="GO" id="GO:0000245">
    <property type="term" value="P:spliceosomal complex assembly"/>
    <property type="evidence" value="ECO:0007669"/>
    <property type="project" value="TreeGrafter"/>
</dbReference>
<evidence type="ECO:0000256" key="8">
    <source>
        <dbReference type="ARBA" id="ARBA00048679"/>
    </source>
</evidence>
<dbReference type="InterPro" id="IPR011009">
    <property type="entry name" value="Kinase-like_dom_sf"/>
</dbReference>
<feature type="region of interest" description="Disordered" evidence="10">
    <location>
        <begin position="14"/>
        <end position="72"/>
    </location>
</feature>
<dbReference type="GeneTree" id="ENSGT00940000157877"/>
<keyword evidence="4 9" id="KW-0547">Nucleotide-binding</keyword>
<dbReference type="Proteomes" id="UP000265120">
    <property type="component" value="Chromosome 11"/>
</dbReference>
<protein>
    <recommendedName>
        <fullName evidence="1">non-specific serine/threonine protein kinase</fullName>
        <ecNumber evidence="1">2.7.11.1</ecNumber>
    </recommendedName>
</protein>
<reference evidence="12" key="2">
    <citation type="submission" date="2025-08" db="UniProtKB">
        <authorList>
            <consortium name="Ensembl"/>
        </authorList>
    </citation>
    <scope>IDENTIFICATION</scope>
</reference>
<evidence type="ECO:0000256" key="9">
    <source>
        <dbReference type="PROSITE-ProRule" id="PRU10141"/>
    </source>
</evidence>
<evidence type="ECO:0000313" key="13">
    <source>
        <dbReference type="Proteomes" id="UP000265120"/>
    </source>
</evidence>
<dbReference type="PROSITE" id="PS50011">
    <property type="entry name" value="PROTEIN_KINASE_DOM"/>
    <property type="match status" value="1"/>
</dbReference>
<dbReference type="InterPro" id="IPR017441">
    <property type="entry name" value="Protein_kinase_ATP_BS"/>
</dbReference>
<dbReference type="PANTHER" id="PTHR47634:SF20">
    <property type="entry name" value="SRSF PROTEIN KINASE 3"/>
    <property type="match status" value="1"/>
</dbReference>
<dbReference type="FunFam" id="1.10.510.10:FF:001037">
    <property type="entry name" value="SRSF protein kinase 2"/>
    <property type="match status" value="1"/>
</dbReference>
<evidence type="ECO:0000256" key="5">
    <source>
        <dbReference type="ARBA" id="ARBA00022777"/>
    </source>
</evidence>
<evidence type="ECO:0000256" key="4">
    <source>
        <dbReference type="ARBA" id="ARBA00022741"/>
    </source>
</evidence>
<dbReference type="InParanoid" id="A0A3P8VJ51"/>
<dbReference type="SMART" id="SM00220">
    <property type="entry name" value="S_TKc"/>
    <property type="match status" value="1"/>
</dbReference>
<dbReference type="GO" id="GO:0005634">
    <property type="term" value="C:nucleus"/>
    <property type="evidence" value="ECO:0007669"/>
    <property type="project" value="TreeGrafter"/>
</dbReference>
<dbReference type="InterPro" id="IPR008271">
    <property type="entry name" value="Ser/Thr_kinase_AS"/>
</dbReference>
<feature type="compositionally biased region" description="Low complexity" evidence="10">
    <location>
        <begin position="17"/>
        <end position="32"/>
    </location>
</feature>
<dbReference type="OMA" id="CWADQQL"/>
<dbReference type="GO" id="GO:0005737">
    <property type="term" value="C:cytoplasm"/>
    <property type="evidence" value="ECO:0007669"/>
    <property type="project" value="TreeGrafter"/>
</dbReference>
<dbReference type="SUPFAM" id="SSF56112">
    <property type="entry name" value="Protein kinase-like (PK-like)"/>
    <property type="match status" value="1"/>
</dbReference>
<evidence type="ECO:0000313" key="12">
    <source>
        <dbReference type="Ensembl" id="ENSCSEP00000012485.1"/>
    </source>
</evidence>
<dbReference type="GO" id="GO:0050684">
    <property type="term" value="P:regulation of mRNA processing"/>
    <property type="evidence" value="ECO:0007669"/>
    <property type="project" value="TreeGrafter"/>
</dbReference>
<dbReference type="PROSITE" id="PS00108">
    <property type="entry name" value="PROTEIN_KINASE_ST"/>
    <property type="match status" value="1"/>
</dbReference>
<dbReference type="OrthoDB" id="2649at2759"/>
<dbReference type="Gene3D" id="1.10.510.10">
    <property type="entry name" value="Transferase(Phosphotransferase) domain 1"/>
    <property type="match status" value="2"/>
</dbReference>
<keyword evidence="2" id="KW-0723">Serine/threonine-protein kinase</keyword>
<dbReference type="Ensembl" id="ENSCSET00000012636.1">
    <property type="protein sequence ID" value="ENSCSEP00000012485.1"/>
    <property type="gene ID" value="ENSCSEG00000008071.1"/>
</dbReference>
<evidence type="ECO:0000256" key="3">
    <source>
        <dbReference type="ARBA" id="ARBA00022679"/>
    </source>
</evidence>
<keyword evidence="3" id="KW-0808">Transferase</keyword>
<keyword evidence="5" id="KW-0418">Kinase</keyword>
<dbReference type="GO" id="GO:0005524">
    <property type="term" value="F:ATP binding"/>
    <property type="evidence" value="ECO:0007669"/>
    <property type="project" value="UniProtKB-UniRule"/>
</dbReference>
<evidence type="ECO:0000256" key="2">
    <source>
        <dbReference type="ARBA" id="ARBA00022527"/>
    </source>
</evidence>
<feature type="compositionally biased region" description="Low complexity" evidence="10">
    <location>
        <begin position="318"/>
        <end position="328"/>
    </location>
</feature>
<dbReference type="KEGG" id="csem:103386284"/>
<dbReference type="GO" id="GO:0004674">
    <property type="term" value="F:protein serine/threonine kinase activity"/>
    <property type="evidence" value="ECO:0007669"/>
    <property type="project" value="UniProtKB-KW"/>
</dbReference>
<dbReference type="RefSeq" id="XP_008318690.1">
    <property type="nucleotide sequence ID" value="XM_008320468.2"/>
</dbReference>
<dbReference type="FunFam" id="3.30.200.20:FF:000163">
    <property type="entry name" value="SRSF protein kinase 2 isoform X1"/>
    <property type="match status" value="1"/>
</dbReference>
<dbReference type="Pfam" id="PF00069">
    <property type="entry name" value="Pkinase"/>
    <property type="match status" value="2"/>
</dbReference>
<keyword evidence="13" id="KW-1185">Reference proteome</keyword>
<dbReference type="PROSITE" id="PS00107">
    <property type="entry name" value="PROTEIN_KINASE_ATP"/>
    <property type="match status" value="1"/>
</dbReference>
<feature type="domain" description="Protein kinase" evidence="11">
    <location>
        <begin position="89"/>
        <end position="571"/>
    </location>
</feature>
<dbReference type="GeneID" id="103386284"/>